<proteinExistence type="predicted"/>
<keyword evidence="1" id="KW-0732">Signal</keyword>
<protein>
    <recommendedName>
        <fullName evidence="4">Hydrophobin</fullName>
    </recommendedName>
</protein>
<evidence type="ECO:0000313" key="3">
    <source>
        <dbReference type="Proteomes" id="UP000235786"/>
    </source>
</evidence>
<reference evidence="2 3" key="1">
    <citation type="submission" date="2016-04" db="EMBL/GenBank/DDBJ databases">
        <title>A degradative enzymes factory behind the ericoid mycorrhizal symbiosis.</title>
        <authorList>
            <consortium name="DOE Joint Genome Institute"/>
            <person name="Martino E."/>
            <person name="Morin E."/>
            <person name="Grelet G."/>
            <person name="Kuo A."/>
            <person name="Kohler A."/>
            <person name="Daghino S."/>
            <person name="Barry K."/>
            <person name="Choi C."/>
            <person name="Cichocki N."/>
            <person name="Clum A."/>
            <person name="Copeland A."/>
            <person name="Hainaut M."/>
            <person name="Haridas S."/>
            <person name="Labutti K."/>
            <person name="Lindquist E."/>
            <person name="Lipzen A."/>
            <person name="Khouja H.-R."/>
            <person name="Murat C."/>
            <person name="Ohm R."/>
            <person name="Olson A."/>
            <person name="Spatafora J."/>
            <person name="Veneault-Fourrey C."/>
            <person name="Henrissat B."/>
            <person name="Grigoriev I."/>
            <person name="Martin F."/>
            <person name="Perotto S."/>
        </authorList>
    </citation>
    <scope>NUCLEOTIDE SEQUENCE [LARGE SCALE GENOMIC DNA]</scope>
    <source>
        <strain evidence="2 3">F</strain>
    </source>
</reference>
<dbReference type="EMBL" id="KZ613937">
    <property type="protein sequence ID" value="PMD48975.1"/>
    <property type="molecule type" value="Genomic_DNA"/>
</dbReference>
<dbReference type="AlphaFoldDB" id="A0A2J6SDY4"/>
<feature type="signal peptide" evidence="1">
    <location>
        <begin position="1"/>
        <end position="16"/>
    </location>
</feature>
<organism evidence="2 3">
    <name type="scientific">Hyaloscypha variabilis (strain UAMH 11265 / GT02V1 / F)</name>
    <name type="common">Meliniomyces variabilis</name>
    <dbReference type="NCBI Taxonomy" id="1149755"/>
    <lineage>
        <taxon>Eukaryota</taxon>
        <taxon>Fungi</taxon>
        <taxon>Dikarya</taxon>
        <taxon>Ascomycota</taxon>
        <taxon>Pezizomycotina</taxon>
        <taxon>Leotiomycetes</taxon>
        <taxon>Helotiales</taxon>
        <taxon>Hyaloscyphaceae</taxon>
        <taxon>Hyaloscypha</taxon>
        <taxon>Hyaloscypha variabilis</taxon>
    </lineage>
</organism>
<dbReference type="Proteomes" id="UP000235786">
    <property type="component" value="Unassembled WGS sequence"/>
</dbReference>
<sequence length="126" mass="13652">MKVYVLISMLVVATKATDFTCATTELAVCCRLQTDDFSKCTAAELESNDFYGDGTDAPDYYCSRRRFARCCDNGTDVNNVYKTIAIGPQTGILSYAFTLTAKEGASTAVPSVTYKCKDGTTDDSRG</sequence>
<evidence type="ECO:0000313" key="2">
    <source>
        <dbReference type="EMBL" id="PMD48975.1"/>
    </source>
</evidence>
<feature type="chain" id="PRO_5014390294" description="Hydrophobin" evidence="1">
    <location>
        <begin position="17"/>
        <end position="126"/>
    </location>
</feature>
<evidence type="ECO:0000256" key="1">
    <source>
        <dbReference type="SAM" id="SignalP"/>
    </source>
</evidence>
<dbReference type="OrthoDB" id="10351750at2759"/>
<name>A0A2J6SDY4_HYAVF</name>
<gene>
    <name evidence="2" type="ORF">L207DRAFT_575617</name>
</gene>
<accession>A0A2J6SDY4</accession>
<evidence type="ECO:0008006" key="4">
    <source>
        <dbReference type="Google" id="ProtNLM"/>
    </source>
</evidence>
<keyword evidence="3" id="KW-1185">Reference proteome</keyword>